<keyword evidence="2" id="KW-1185">Reference proteome</keyword>
<sequence length="89" mass="9682">MRRVRARVLVLGISCCPVKYLDVLSVEARFLGVAATVAVRPIKLVAGTVGRIDEDQFRQTGVCVSIPNLEMDVTSGLPVIENTVQSVER</sequence>
<accession>A0ABD5YUV4</accession>
<name>A0ABD5YUV4_9EURY</name>
<gene>
    <name evidence="1" type="ORF">ACFQL7_25695</name>
</gene>
<evidence type="ECO:0000313" key="1">
    <source>
        <dbReference type="EMBL" id="MFC7192868.1"/>
    </source>
</evidence>
<dbReference type="EMBL" id="JBHTAX010000006">
    <property type="protein sequence ID" value="MFC7192868.1"/>
    <property type="molecule type" value="Genomic_DNA"/>
</dbReference>
<dbReference type="AlphaFoldDB" id="A0ABD5YUV4"/>
<reference evidence="1 2" key="1">
    <citation type="journal article" date="2019" name="Int. J. Syst. Evol. Microbiol.">
        <title>The Global Catalogue of Microorganisms (GCM) 10K type strain sequencing project: providing services to taxonomists for standard genome sequencing and annotation.</title>
        <authorList>
            <consortium name="The Broad Institute Genomics Platform"/>
            <consortium name="The Broad Institute Genome Sequencing Center for Infectious Disease"/>
            <person name="Wu L."/>
            <person name="Ma J."/>
        </authorList>
    </citation>
    <scope>NUCLEOTIDE SEQUENCE [LARGE SCALE GENOMIC DNA]</scope>
    <source>
        <strain evidence="1 2">RDMS1</strain>
    </source>
</reference>
<dbReference type="GeneID" id="76202607"/>
<dbReference type="Proteomes" id="UP001596417">
    <property type="component" value="Unassembled WGS sequence"/>
</dbReference>
<proteinExistence type="predicted"/>
<protein>
    <submittedName>
        <fullName evidence="1">Uncharacterized protein</fullName>
    </submittedName>
</protein>
<comment type="caution">
    <text evidence="1">The sequence shown here is derived from an EMBL/GenBank/DDBJ whole genome shotgun (WGS) entry which is preliminary data.</text>
</comment>
<evidence type="ECO:0000313" key="2">
    <source>
        <dbReference type="Proteomes" id="UP001596417"/>
    </source>
</evidence>
<organism evidence="1 2">
    <name type="scientific">Halocatena marina</name>
    <dbReference type="NCBI Taxonomy" id="2934937"/>
    <lineage>
        <taxon>Archaea</taxon>
        <taxon>Methanobacteriati</taxon>
        <taxon>Methanobacteriota</taxon>
        <taxon>Stenosarchaea group</taxon>
        <taxon>Halobacteria</taxon>
        <taxon>Halobacteriales</taxon>
        <taxon>Natronomonadaceae</taxon>
        <taxon>Halocatena</taxon>
    </lineage>
</organism>
<dbReference type="RefSeq" id="WP_264556831.1">
    <property type="nucleotide sequence ID" value="NZ_CP109982.1"/>
</dbReference>